<evidence type="ECO:0000313" key="2">
    <source>
        <dbReference type="EMBL" id="KAF5362685.1"/>
    </source>
</evidence>
<dbReference type="OrthoDB" id="3079208at2759"/>
<feature type="region of interest" description="Disordered" evidence="1">
    <location>
        <begin position="158"/>
        <end position="185"/>
    </location>
</feature>
<gene>
    <name evidence="2" type="ORF">D9757_014042</name>
</gene>
<proteinExistence type="predicted"/>
<accession>A0A8H5GDD3</accession>
<organism evidence="2 3">
    <name type="scientific">Collybiopsis confluens</name>
    <dbReference type="NCBI Taxonomy" id="2823264"/>
    <lineage>
        <taxon>Eukaryota</taxon>
        <taxon>Fungi</taxon>
        <taxon>Dikarya</taxon>
        <taxon>Basidiomycota</taxon>
        <taxon>Agaricomycotina</taxon>
        <taxon>Agaricomycetes</taxon>
        <taxon>Agaricomycetidae</taxon>
        <taxon>Agaricales</taxon>
        <taxon>Marasmiineae</taxon>
        <taxon>Omphalotaceae</taxon>
        <taxon>Collybiopsis</taxon>
    </lineage>
</organism>
<comment type="caution">
    <text evidence="2">The sequence shown here is derived from an EMBL/GenBank/DDBJ whole genome shotgun (WGS) entry which is preliminary data.</text>
</comment>
<dbReference type="AlphaFoldDB" id="A0A8H5GDD3"/>
<keyword evidence="3" id="KW-1185">Reference proteome</keyword>
<dbReference type="Proteomes" id="UP000518752">
    <property type="component" value="Unassembled WGS sequence"/>
</dbReference>
<sequence>MSSPAPREFKYLERVSESRFHTTYRIKEGAVEEYVFTAQQIRLFIAYDLELRKSKSEINWWPAGYNHFASAFNKEKFVEKLAYFSEDDGANPNDIINLDKEPPSINLFGVEPYACFAPGRCVRPGYVEIPESRYQDLERSAALQAQLATKGRLRAEERKLQKKLSTAADQHKSSLHFAGSSRNRR</sequence>
<dbReference type="EMBL" id="JAACJN010000200">
    <property type="protein sequence ID" value="KAF5362685.1"/>
    <property type="molecule type" value="Genomic_DNA"/>
</dbReference>
<evidence type="ECO:0000313" key="3">
    <source>
        <dbReference type="Proteomes" id="UP000518752"/>
    </source>
</evidence>
<reference evidence="2 3" key="1">
    <citation type="journal article" date="2020" name="ISME J.">
        <title>Uncovering the hidden diversity of litter-decomposition mechanisms in mushroom-forming fungi.</title>
        <authorList>
            <person name="Floudas D."/>
            <person name="Bentzer J."/>
            <person name="Ahren D."/>
            <person name="Johansson T."/>
            <person name="Persson P."/>
            <person name="Tunlid A."/>
        </authorList>
    </citation>
    <scope>NUCLEOTIDE SEQUENCE [LARGE SCALE GENOMIC DNA]</scope>
    <source>
        <strain evidence="2 3">CBS 406.79</strain>
    </source>
</reference>
<protein>
    <submittedName>
        <fullName evidence="2">Uncharacterized protein</fullName>
    </submittedName>
</protein>
<evidence type="ECO:0000256" key="1">
    <source>
        <dbReference type="SAM" id="MobiDB-lite"/>
    </source>
</evidence>
<name>A0A8H5GDD3_9AGAR</name>